<dbReference type="Proteomes" id="UP000233837">
    <property type="component" value="Unassembled WGS sequence"/>
</dbReference>
<keyword evidence="2" id="KW-1185">Reference proteome</keyword>
<sequence>MRASAMCGLKERSDRLREFMRIAVGTIEEGSSYVTEEREAVRANCWVVFRKMRERYGEEFRDCREEPAWEVPNCRGDQVLGFFAILDFSRIRESDGEGVLFCANERQRVGVVPTAVRGEMGPFANCREEREIELGWFVRI</sequence>
<protein>
    <submittedName>
        <fullName evidence="1">Uncharacterized protein</fullName>
    </submittedName>
</protein>
<dbReference type="EMBL" id="KZ503708">
    <property type="protein sequence ID" value="PKU61995.1"/>
    <property type="molecule type" value="Genomic_DNA"/>
</dbReference>
<reference evidence="1 2" key="1">
    <citation type="journal article" date="2016" name="Sci. Rep.">
        <title>The Dendrobium catenatum Lindl. genome sequence provides insights into polysaccharide synthase, floral development and adaptive evolution.</title>
        <authorList>
            <person name="Zhang G.Q."/>
            <person name="Xu Q."/>
            <person name="Bian C."/>
            <person name="Tsai W.C."/>
            <person name="Yeh C.M."/>
            <person name="Liu K.W."/>
            <person name="Yoshida K."/>
            <person name="Zhang L.S."/>
            <person name="Chang S.B."/>
            <person name="Chen F."/>
            <person name="Shi Y."/>
            <person name="Su Y.Y."/>
            <person name="Zhang Y.Q."/>
            <person name="Chen L.J."/>
            <person name="Yin Y."/>
            <person name="Lin M."/>
            <person name="Huang H."/>
            <person name="Deng H."/>
            <person name="Wang Z.W."/>
            <person name="Zhu S.L."/>
            <person name="Zhao X."/>
            <person name="Deng C."/>
            <person name="Niu S.C."/>
            <person name="Huang J."/>
            <person name="Wang M."/>
            <person name="Liu G.H."/>
            <person name="Yang H.J."/>
            <person name="Xiao X.J."/>
            <person name="Hsiao Y.Y."/>
            <person name="Wu W.L."/>
            <person name="Chen Y.Y."/>
            <person name="Mitsuda N."/>
            <person name="Ohme-Takagi M."/>
            <person name="Luo Y.B."/>
            <person name="Van de Peer Y."/>
            <person name="Liu Z.J."/>
        </authorList>
    </citation>
    <scope>NUCLEOTIDE SEQUENCE [LARGE SCALE GENOMIC DNA]</scope>
    <source>
        <tissue evidence="1">The whole plant</tissue>
    </source>
</reference>
<gene>
    <name evidence="1" type="ORF">MA16_Dca027154</name>
</gene>
<evidence type="ECO:0000313" key="1">
    <source>
        <dbReference type="EMBL" id="PKU61995.1"/>
    </source>
</evidence>
<evidence type="ECO:0000313" key="2">
    <source>
        <dbReference type="Proteomes" id="UP000233837"/>
    </source>
</evidence>
<accession>A0A2I0VF10</accession>
<proteinExistence type="predicted"/>
<organism evidence="1 2">
    <name type="scientific">Dendrobium catenatum</name>
    <dbReference type="NCBI Taxonomy" id="906689"/>
    <lineage>
        <taxon>Eukaryota</taxon>
        <taxon>Viridiplantae</taxon>
        <taxon>Streptophyta</taxon>
        <taxon>Embryophyta</taxon>
        <taxon>Tracheophyta</taxon>
        <taxon>Spermatophyta</taxon>
        <taxon>Magnoliopsida</taxon>
        <taxon>Liliopsida</taxon>
        <taxon>Asparagales</taxon>
        <taxon>Orchidaceae</taxon>
        <taxon>Epidendroideae</taxon>
        <taxon>Malaxideae</taxon>
        <taxon>Dendrobiinae</taxon>
        <taxon>Dendrobium</taxon>
    </lineage>
</organism>
<name>A0A2I0VF10_9ASPA</name>
<dbReference type="AlphaFoldDB" id="A0A2I0VF10"/>
<reference evidence="1 2" key="2">
    <citation type="journal article" date="2017" name="Nature">
        <title>The Apostasia genome and the evolution of orchids.</title>
        <authorList>
            <person name="Zhang G.Q."/>
            <person name="Liu K.W."/>
            <person name="Li Z."/>
            <person name="Lohaus R."/>
            <person name="Hsiao Y.Y."/>
            <person name="Niu S.C."/>
            <person name="Wang J.Y."/>
            <person name="Lin Y.C."/>
            <person name="Xu Q."/>
            <person name="Chen L.J."/>
            <person name="Yoshida K."/>
            <person name="Fujiwara S."/>
            <person name="Wang Z.W."/>
            <person name="Zhang Y.Q."/>
            <person name="Mitsuda N."/>
            <person name="Wang M."/>
            <person name="Liu G.H."/>
            <person name="Pecoraro L."/>
            <person name="Huang H.X."/>
            <person name="Xiao X.J."/>
            <person name="Lin M."/>
            <person name="Wu X.Y."/>
            <person name="Wu W.L."/>
            <person name="Chen Y.Y."/>
            <person name="Chang S.B."/>
            <person name="Sakamoto S."/>
            <person name="Ohme-Takagi M."/>
            <person name="Yagi M."/>
            <person name="Zeng S.J."/>
            <person name="Shen C.Y."/>
            <person name="Yeh C.M."/>
            <person name="Luo Y.B."/>
            <person name="Tsai W.C."/>
            <person name="Van de Peer Y."/>
            <person name="Liu Z.J."/>
        </authorList>
    </citation>
    <scope>NUCLEOTIDE SEQUENCE [LARGE SCALE GENOMIC DNA]</scope>
    <source>
        <tissue evidence="1">The whole plant</tissue>
    </source>
</reference>